<keyword evidence="6" id="KW-0347">Helicase</keyword>
<keyword evidence="2" id="KW-0479">Metal-binding</keyword>
<feature type="domain" description="Helicase ATP-binding" evidence="16">
    <location>
        <begin position="1"/>
        <end position="242"/>
    </location>
</feature>
<dbReference type="Pfam" id="PF13920">
    <property type="entry name" value="zf-C3HC4_3"/>
    <property type="match status" value="1"/>
</dbReference>
<dbReference type="GO" id="GO:0005524">
    <property type="term" value="F:ATP binding"/>
    <property type="evidence" value="ECO:0007669"/>
    <property type="project" value="UniProtKB-KW"/>
</dbReference>
<dbReference type="SMART" id="SM00491">
    <property type="entry name" value="HELICc2"/>
    <property type="match status" value="1"/>
</dbReference>
<dbReference type="GO" id="GO:0008270">
    <property type="term" value="F:zinc ion binding"/>
    <property type="evidence" value="ECO:0007669"/>
    <property type="project" value="UniProtKB-KW"/>
</dbReference>
<dbReference type="GO" id="GO:0003677">
    <property type="term" value="F:DNA binding"/>
    <property type="evidence" value="ECO:0007669"/>
    <property type="project" value="UniProtKB-KW"/>
</dbReference>
<evidence type="ECO:0000256" key="6">
    <source>
        <dbReference type="ARBA" id="ARBA00022806"/>
    </source>
</evidence>
<evidence type="ECO:0000256" key="12">
    <source>
        <dbReference type="ARBA" id="ARBA00023235"/>
    </source>
</evidence>
<dbReference type="GO" id="GO:0051539">
    <property type="term" value="F:4 iron, 4 sulfur cluster binding"/>
    <property type="evidence" value="ECO:0007669"/>
    <property type="project" value="UniProtKB-KW"/>
</dbReference>
<evidence type="ECO:0000256" key="10">
    <source>
        <dbReference type="ARBA" id="ARBA00023125"/>
    </source>
</evidence>
<keyword evidence="11" id="KW-0234">DNA repair</keyword>
<keyword evidence="9" id="KW-0411">Iron-sulfur</keyword>
<dbReference type="PANTHER" id="PTHR11472">
    <property type="entry name" value="DNA REPAIR DEAD HELICASE RAD3/XP-D SUBFAMILY MEMBER"/>
    <property type="match status" value="1"/>
</dbReference>
<dbReference type="GO" id="GO:0016818">
    <property type="term" value="F:hydrolase activity, acting on acid anhydrides, in phosphorus-containing anhydrides"/>
    <property type="evidence" value="ECO:0007669"/>
    <property type="project" value="InterPro"/>
</dbReference>
<dbReference type="SMART" id="SM00488">
    <property type="entry name" value="DEXDc2"/>
    <property type="match status" value="1"/>
</dbReference>
<feature type="domain" description="RING-type" evidence="15">
    <location>
        <begin position="1162"/>
        <end position="1203"/>
    </location>
</feature>
<dbReference type="InterPro" id="IPR045028">
    <property type="entry name" value="DinG/Rad3-like"/>
</dbReference>
<proteinExistence type="predicted"/>
<dbReference type="Proteomes" id="UP001165065">
    <property type="component" value="Unassembled WGS sequence"/>
</dbReference>
<dbReference type="InterPro" id="IPR014013">
    <property type="entry name" value="Helic_SF1/SF2_ATP-bd_DinG/Rad3"/>
</dbReference>
<evidence type="ECO:0000256" key="4">
    <source>
        <dbReference type="ARBA" id="ARBA00022763"/>
    </source>
</evidence>
<dbReference type="Pfam" id="PF06733">
    <property type="entry name" value="DEAD_2"/>
    <property type="match status" value="1"/>
</dbReference>
<dbReference type="Gene3D" id="3.30.40.10">
    <property type="entry name" value="Zinc/RING finger domain, C3HC4 (zinc finger)"/>
    <property type="match status" value="1"/>
</dbReference>
<keyword evidence="10" id="KW-0238">DNA-binding</keyword>
<dbReference type="PROSITE" id="PS51193">
    <property type="entry name" value="HELICASE_ATP_BIND_2"/>
    <property type="match status" value="1"/>
</dbReference>
<dbReference type="GO" id="GO:0006281">
    <property type="term" value="P:DNA repair"/>
    <property type="evidence" value="ECO:0007669"/>
    <property type="project" value="UniProtKB-KW"/>
</dbReference>
<evidence type="ECO:0000256" key="8">
    <source>
        <dbReference type="ARBA" id="ARBA00023004"/>
    </source>
</evidence>
<dbReference type="InterPro" id="IPR006555">
    <property type="entry name" value="ATP-dep_Helicase_C"/>
</dbReference>
<dbReference type="OrthoDB" id="19182at2759"/>
<dbReference type="GO" id="GO:0070182">
    <property type="term" value="F:DNA polymerase binding"/>
    <property type="evidence" value="ECO:0007669"/>
    <property type="project" value="TreeGrafter"/>
</dbReference>
<dbReference type="Pfam" id="PF23109">
    <property type="entry name" value="ARCH_RTEL1"/>
    <property type="match status" value="1"/>
</dbReference>
<keyword evidence="8" id="KW-0408">Iron</keyword>
<dbReference type="GO" id="GO:1904430">
    <property type="term" value="P:negative regulation of t-circle formation"/>
    <property type="evidence" value="ECO:0007669"/>
    <property type="project" value="TreeGrafter"/>
</dbReference>
<evidence type="ECO:0000259" key="15">
    <source>
        <dbReference type="PROSITE" id="PS50089"/>
    </source>
</evidence>
<keyword evidence="5" id="KW-0378">Hydrolase</keyword>
<evidence type="ECO:0000256" key="14">
    <source>
        <dbReference type="SAM" id="MobiDB-lite"/>
    </source>
</evidence>
<dbReference type="Gene3D" id="1.10.275.40">
    <property type="match status" value="1"/>
</dbReference>
<evidence type="ECO:0000256" key="5">
    <source>
        <dbReference type="ARBA" id="ARBA00022801"/>
    </source>
</evidence>
<evidence type="ECO:0000313" key="17">
    <source>
        <dbReference type="EMBL" id="GMI46087.1"/>
    </source>
</evidence>
<keyword evidence="12" id="KW-0413">Isomerase</keyword>
<dbReference type="InterPro" id="IPR027417">
    <property type="entry name" value="P-loop_NTPase"/>
</dbReference>
<dbReference type="InterPro" id="IPR057498">
    <property type="entry name" value="Rtel1_ARCH"/>
</dbReference>
<evidence type="ECO:0008006" key="19">
    <source>
        <dbReference type="Google" id="ProtNLM"/>
    </source>
</evidence>
<keyword evidence="13" id="KW-0863">Zinc-finger</keyword>
<keyword evidence="18" id="KW-1185">Reference proteome</keyword>
<gene>
    <name evidence="17" type="ORF">TrCOL_g2514</name>
</gene>
<dbReference type="CDD" id="cd16449">
    <property type="entry name" value="RING-HC"/>
    <property type="match status" value="1"/>
</dbReference>
<dbReference type="SUPFAM" id="SSF57850">
    <property type="entry name" value="RING/U-box"/>
    <property type="match status" value="1"/>
</dbReference>
<evidence type="ECO:0000256" key="7">
    <source>
        <dbReference type="ARBA" id="ARBA00022840"/>
    </source>
</evidence>
<dbReference type="PANTHER" id="PTHR11472:SF34">
    <property type="entry name" value="REGULATOR OF TELOMERE ELONGATION HELICASE 1"/>
    <property type="match status" value="1"/>
</dbReference>
<keyword evidence="3" id="KW-0547">Nucleotide-binding</keyword>
<dbReference type="Gene3D" id="1.10.30.20">
    <property type="entry name" value="Bacterial XPD DNA helicase, FeS cluster domain"/>
    <property type="match status" value="1"/>
</dbReference>
<accession>A0A9W7GI99</accession>
<dbReference type="InterPro" id="IPR001841">
    <property type="entry name" value="Znf_RING"/>
</dbReference>
<dbReference type="GO" id="GO:0005634">
    <property type="term" value="C:nucleus"/>
    <property type="evidence" value="ECO:0007669"/>
    <property type="project" value="TreeGrafter"/>
</dbReference>
<dbReference type="InterPro" id="IPR006554">
    <property type="entry name" value="Helicase-like_DEXD_c2"/>
</dbReference>
<dbReference type="SUPFAM" id="SSF52540">
    <property type="entry name" value="P-loop containing nucleoside triphosphate hydrolases"/>
    <property type="match status" value="1"/>
</dbReference>
<evidence type="ECO:0000256" key="3">
    <source>
        <dbReference type="ARBA" id="ARBA00022741"/>
    </source>
</evidence>
<name>A0A9W7GI99_9STRA</name>
<keyword evidence="7" id="KW-0067">ATP-binding</keyword>
<dbReference type="GO" id="GO:0003678">
    <property type="term" value="F:DNA helicase activity"/>
    <property type="evidence" value="ECO:0007669"/>
    <property type="project" value="InterPro"/>
</dbReference>
<evidence type="ECO:0000256" key="9">
    <source>
        <dbReference type="ARBA" id="ARBA00023014"/>
    </source>
</evidence>
<keyword evidence="4" id="KW-0227">DNA damage</keyword>
<dbReference type="PROSITE" id="PS50089">
    <property type="entry name" value="ZF_RING_2"/>
    <property type="match status" value="1"/>
</dbReference>
<dbReference type="GO" id="GO:0010569">
    <property type="term" value="P:regulation of double-strand break repair via homologous recombination"/>
    <property type="evidence" value="ECO:0007669"/>
    <property type="project" value="TreeGrafter"/>
</dbReference>
<feature type="compositionally biased region" description="Basic and acidic residues" evidence="14">
    <location>
        <begin position="1"/>
        <end position="13"/>
    </location>
</feature>
<reference evidence="18" key="1">
    <citation type="journal article" date="2023" name="Commun. Biol.">
        <title>Genome analysis of Parmales, the sister group of diatoms, reveals the evolutionary specialization of diatoms from phago-mixotrophs to photoautotrophs.</title>
        <authorList>
            <person name="Ban H."/>
            <person name="Sato S."/>
            <person name="Yoshikawa S."/>
            <person name="Yamada K."/>
            <person name="Nakamura Y."/>
            <person name="Ichinomiya M."/>
            <person name="Sato N."/>
            <person name="Blanc-Mathieu R."/>
            <person name="Endo H."/>
            <person name="Kuwata A."/>
            <person name="Ogata H."/>
        </authorList>
    </citation>
    <scope>NUCLEOTIDE SEQUENCE [LARGE SCALE GENOMIC DNA]</scope>
</reference>
<evidence type="ECO:0000256" key="1">
    <source>
        <dbReference type="ARBA" id="ARBA00022485"/>
    </source>
</evidence>
<evidence type="ECO:0000256" key="11">
    <source>
        <dbReference type="ARBA" id="ARBA00023204"/>
    </source>
</evidence>
<dbReference type="GO" id="GO:0045910">
    <property type="term" value="P:negative regulation of DNA recombination"/>
    <property type="evidence" value="ECO:0007669"/>
    <property type="project" value="TreeGrafter"/>
</dbReference>
<feature type="region of interest" description="Disordered" evidence="14">
    <location>
        <begin position="1"/>
        <end position="21"/>
    </location>
</feature>
<evidence type="ECO:0000313" key="18">
    <source>
        <dbReference type="Proteomes" id="UP001165065"/>
    </source>
</evidence>
<dbReference type="InterPro" id="IPR010614">
    <property type="entry name" value="RAD3-like_helicase_DEAD"/>
</dbReference>
<evidence type="ECO:0000259" key="16">
    <source>
        <dbReference type="PROSITE" id="PS51193"/>
    </source>
</evidence>
<dbReference type="Pfam" id="PF13307">
    <property type="entry name" value="Helicase_C_2"/>
    <property type="match status" value="1"/>
</dbReference>
<sequence length="1215" mass="134750">MSGRVDRDRDGKEVNGSNALLESPTGTGKTLCLLLTTLNYLKSTSSSSPLIYASRTHGQLNQVVKEERSRRGGKVTVLGSRKHFCINPKVLNPQSIEDGSVDRKCGNLCKDRKCQFRNNVERMKDDCWTSEVSDVEDFIAACKKAKVCPYYHEREVLKHTPDQKGRAIFMPYNYVFDQDVMGEVNILRGAVVVLDEGHNVSGVCTANGSAEVSVQDLANGVEECDRAARLGEELLMDKKDIMILKGVLLELERLLEQERERDGPGRMAREILRKAKLTFATSMVMDSTIEKVVDALEGREMKASGLKKTRTFFKRVFGGDNEVELEKREVGYSTSLGGNRQQGTPRTLYFFCLTPSIGIRQLVERGTRNVMVVSGTLSPLEVFEEESGVKFHVQHSGGHVVPSEQIFVASSGLGIRRKALKNTYDRRDDPEQYKELGLTIVSAIKTAPGGVLVFFPSYGNMEECVRRWGGEDLTGRGGKKEFFKKKGESPYWLDYLGPIPPNGNVSVMRRIRSYKTIIIEPRRVEDMDALMTRYYDLISQNKGGVIFAVCRGKVSEGMDFKDGYCRMVIVAGLPLMPIKDKRVKAMREFMDRKHLALKNDKDGQGKGGTITGSAWYNLQASISVNQCVGRVLRHKMDFGAILFLDSRFGKGMNGMRGVSKWVSEEVVYGEDVGWGGVLKMLGEFYGSIKRNEELMKVAPMGGKKYEEGGFDEDRRKERRGRAQVVDSRAYVNLADSAVTAVVPASGAMGGYFADATFKTKQSSVEELEGIGLAAKVGLLDGKKEALKTEGLKGIFKSKGMGFTKVKKKLELKLDEGERELENESPGLTSPPPISDVTAATNPYLAKAISKNRGLMNSKLHKDIETKKGEVRRKKREDHEGLKKALAQGMGWAGGKTTLVESKPSHLTSHSTLASSDNTESNADAVARQNNIRHFGKLLSSVASSEELNVVRGLLAAVKSKRSEGERGQIPPICKDIVDIFIKYNASVGRDLVVKLQAILPRDVKGIVMEEWRKGLVRRGQGEMRKGIEDRKKGIYDGLEEVVVVDDQGGGKPTPNNPLQVDFSSEKEQDNYRNKLETIGRGREIRLEKEKESRRVVEAHRLTSKLKSTLTKTASSTVQPGGGVRPSKRVKLLSAANPAISSFMSSLQPNSPTRQAVPVSVQCNICLQTPKDPHIAECKHVACKDCWTKWFNVQKEERKCMICKSPLGTLAKCVFK</sequence>
<protein>
    <recommendedName>
        <fullName evidence="19">DNA helicase</fullName>
    </recommendedName>
</protein>
<dbReference type="EMBL" id="BRYA01000279">
    <property type="protein sequence ID" value="GMI46087.1"/>
    <property type="molecule type" value="Genomic_DNA"/>
</dbReference>
<keyword evidence="1" id="KW-0004">4Fe-4S</keyword>
<keyword evidence="13" id="KW-0862">Zinc</keyword>
<dbReference type="Gene3D" id="3.40.50.300">
    <property type="entry name" value="P-loop containing nucleotide triphosphate hydrolases"/>
    <property type="match status" value="2"/>
</dbReference>
<organism evidence="17 18">
    <name type="scientific">Triparma columacea</name>
    <dbReference type="NCBI Taxonomy" id="722753"/>
    <lineage>
        <taxon>Eukaryota</taxon>
        <taxon>Sar</taxon>
        <taxon>Stramenopiles</taxon>
        <taxon>Ochrophyta</taxon>
        <taxon>Bolidophyceae</taxon>
        <taxon>Parmales</taxon>
        <taxon>Triparmaceae</taxon>
        <taxon>Triparma</taxon>
    </lineage>
</organism>
<dbReference type="InterPro" id="IPR013083">
    <property type="entry name" value="Znf_RING/FYVE/PHD"/>
</dbReference>
<evidence type="ECO:0000256" key="13">
    <source>
        <dbReference type="PROSITE-ProRule" id="PRU00175"/>
    </source>
</evidence>
<dbReference type="AlphaFoldDB" id="A0A9W7GI99"/>
<evidence type="ECO:0000256" key="2">
    <source>
        <dbReference type="ARBA" id="ARBA00022723"/>
    </source>
</evidence>
<dbReference type="InterPro" id="IPR042493">
    <property type="entry name" value="XPD_DNA_FeS"/>
</dbReference>
<comment type="caution">
    <text evidence="17">The sequence shown here is derived from an EMBL/GenBank/DDBJ whole genome shotgun (WGS) entry which is preliminary data.</text>
</comment>
<dbReference type="GO" id="GO:0090657">
    <property type="term" value="P:telomeric loop disassembly"/>
    <property type="evidence" value="ECO:0007669"/>
    <property type="project" value="TreeGrafter"/>
</dbReference>